<dbReference type="Gene3D" id="3.20.20.80">
    <property type="entry name" value="Glycosidases"/>
    <property type="match status" value="1"/>
</dbReference>
<gene>
    <name evidence="5" type="ORF">NLJ89_g4781</name>
</gene>
<evidence type="ECO:0000259" key="4">
    <source>
        <dbReference type="PROSITE" id="PS51212"/>
    </source>
</evidence>
<dbReference type="Pfam" id="PF01822">
    <property type="entry name" value="WSC"/>
    <property type="match status" value="3"/>
</dbReference>
<keyword evidence="3" id="KW-0732">Signal</keyword>
<dbReference type="Pfam" id="PF03659">
    <property type="entry name" value="Glyco_hydro_71"/>
    <property type="match status" value="1"/>
</dbReference>
<evidence type="ECO:0000313" key="5">
    <source>
        <dbReference type="EMBL" id="KAJ3510262.1"/>
    </source>
</evidence>
<keyword evidence="1" id="KW-0677">Repeat</keyword>
<dbReference type="EMBL" id="JANKHO010000412">
    <property type="protein sequence ID" value="KAJ3510262.1"/>
    <property type="molecule type" value="Genomic_DNA"/>
</dbReference>
<proteinExistence type="predicted"/>
<feature type="compositionally biased region" description="Polar residues" evidence="2">
    <location>
        <begin position="1079"/>
        <end position="1095"/>
    </location>
</feature>
<name>A0A9W8MXR7_9AGAR</name>
<evidence type="ECO:0000256" key="1">
    <source>
        <dbReference type="ARBA" id="ARBA00022737"/>
    </source>
</evidence>
<dbReference type="InterPro" id="IPR051589">
    <property type="entry name" value="Sialate-O-sulfotransferase"/>
</dbReference>
<keyword evidence="6" id="KW-1185">Reference proteome</keyword>
<evidence type="ECO:0000256" key="2">
    <source>
        <dbReference type="SAM" id="MobiDB-lite"/>
    </source>
</evidence>
<evidence type="ECO:0000313" key="6">
    <source>
        <dbReference type="Proteomes" id="UP001148786"/>
    </source>
</evidence>
<dbReference type="AlphaFoldDB" id="A0A9W8MXR7"/>
<dbReference type="InterPro" id="IPR002889">
    <property type="entry name" value="WSC_carb-bd"/>
</dbReference>
<feature type="domain" description="WSC" evidence="4">
    <location>
        <begin position="712"/>
        <end position="807"/>
    </location>
</feature>
<organism evidence="5 6">
    <name type="scientific">Agrocybe chaxingu</name>
    <dbReference type="NCBI Taxonomy" id="84603"/>
    <lineage>
        <taxon>Eukaryota</taxon>
        <taxon>Fungi</taxon>
        <taxon>Dikarya</taxon>
        <taxon>Basidiomycota</taxon>
        <taxon>Agaricomycotina</taxon>
        <taxon>Agaricomycetes</taxon>
        <taxon>Agaricomycetidae</taxon>
        <taxon>Agaricales</taxon>
        <taxon>Agaricineae</taxon>
        <taxon>Strophariaceae</taxon>
        <taxon>Agrocybe</taxon>
    </lineage>
</organism>
<dbReference type="PANTHER" id="PTHR45964:SF5">
    <property type="entry name" value="WSCD FAMILY MEMBER CG9164"/>
    <property type="match status" value="1"/>
</dbReference>
<feature type="compositionally biased region" description="Low complexity" evidence="2">
    <location>
        <begin position="1096"/>
        <end position="1120"/>
    </location>
</feature>
<feature type="signal peptide" evidence="3">
    <location>
        <begin position="1"/>
        <end position="22"/>
    </location>
</feature>
<dbReference type="Gene3D" id="2.60.120.260">
    <property type="entry name" value="Galactose-binding domain-like"/>
    <property type="match status" value="2"/>
</dbReference>
<dbReference type="OrthoDB" id="3257981at2759"/>
<feature type="chain" id="PRO_5040818657" description="WSC domain-containing protein" evidence="3">
    <location>
        <begin position="23"/>
        <end position="1162"/>
    </location>
</feature>
<feature type="domain" description="WSC" evidence="4">
    <location>
        <begin position="607"/>
        <end position="703"/>
    </location>
</feature>
<reference evidence="5" key="1">
    <citation type="submission" date="2022-07" db="EMBL/GenBank/DDBJ databases">
        <title>Genome Sequence of Agrocybe chaxingu.</title>
        <authorList>
            <person name="Buettner E."/>
        </authorList>
    </citation>
    <scope>NUCLEOTIDE SEQUENCE</scope>
    <source>
        <strain evidence="5">MP-N11</strain>
    </source>
</reference>
<dbReference type="PROSITE" id="PS51212">
    <property type="entry name" value="WSC"/>
    <property type="match status" value="3"/>
</dbReference>
<dbReference type="PANTHER" id="PTHR45964">
    <property type="entry name" value="WSCD FAMILY MEMBER CG9164"/>
    <property type="match status" value="1"/>
</dbReference>
<dbReference type="CDD" id="cd11577">
    <property type="entry name" value="GH71"/>
    <property type="match status" value="1"/>
</dbReference>
<dbReference type="Proteomes" id="UP001148786">
    <property type="component" value="Unassembled WGS sequence"/>
</dbReference>
<protein>
    <recommendedName>
        <fullName evidence="4">WSC domain-containing protein</fullName>
    </recommendedName>
</protein>
<evidence type="ECO:0000256" key="3">
    <source>
        <dbReference type="SAM" id="SignalP"/>
    </source>
</evidence>
<feature type="region of interest" description="Disordered" evidence="2">
    <location>
        <begin position="1079"/>
        <end position="1120"/>
    </location>
</feature>
<comment type="caution">
    <text evidence="5">The sequence shown here is derived from an EMBL/GenBank/DDBJ whole genome shotgun (WGS) entry which is preliminary data.</text>
</comment>
<sequence>MLLSTCRIALLALFCFATLAQGFSRSTSNTPIRRRRDWSYFTNGTVVPVEDPSELQKRDGTKYVFMHHIVGNTYDYTIADWKDDLSRIQAKGVDAVALNIGRSEWQKAQVQLAYDAAAFLGSGIKLFYSFDFTEMDCTISDFVSRVNKYKNHPSQFKVNGKPMISSYSGDCLGNSGWASLKAQTGGYLMPFIWGLEGKFNQWSSLDSWYCWGCAWPQGNHANTASDDQYYINQLGSRYATTISGWMYTHFSYKNFYQRGDDWLIVSRWEQLMSMRNTLTFVEMVTWNDWGESDYFGPVKGAQPDGTTWASNFPHIAWYDLSEYYITAFKTGSYPSITKDVIYFWARPHPAGATASGDSLGKPTGWDWTEDSMWAVVFATSSGTVTLSCGSSSNTFSVNAGVTKLKIPLSQGKMAVQMKRNGQTSINYSPSGYTYTLTPVLYNYNAWVGAATATGGNTPPTSSSTTSSSSTSASSTTTSTSTTTTASPTPTRGFQYVGCYKDDSSRVISNGPFTDSAQTVAKCLTRCAGYAYAGVEYGVECFCGASLRSNAEIASEGECSMACAGKSDEKCGNGHRINVYKAVTTTSTSSTTTISTSTTPSASATATSWSSYGCVAEGTSGSRRALTGASYSQPNMTPQVCQSLCSGYQYAGIEYSRECYCGNSLTNNGATGAVIASSNCQSTCAGDASQKCGGSWTMNVYSKSTSTPPSTPSWTSAGCYIDASTLMLRGYATSQAGLTTETCINICSTAGFTMAATEYGRECYCGSQLLKEGGAGVPVAASQCNMPCEVNYNVTIDDFDSVLTYADQSVWTTPDPSSPGFNSNASPYMRGTYHETETEGAEVSLNFTGPAIYIYGGIGPSYGAYEVEIDSKDKLRGIAYRQGGGDRPSLLFGTDDLTYTNHNIILRNLGAEGLGGGGKFMLDFLLATVQLAPAGATVTNKTYEETDPAITFKGEWGHNTGPQFSGGGTTYTNEDQASFELSFRGSAVYVLGDKKNDHRIYSVVFDGKPAEFYNGTSGCGGAFGLTCEQQYPTIKYLASNLDDSEHKLTLTNFAGVNNSFFDLDSIVVAIPSQYAPRQLSTSDSPFVTPSDTGNVNGTITTSNTATGTSAGGSAPTSAAGYGATPPSKWASMIAVMIDMCLSGGFLPAENGLVALFGNDAAEQ</sequence>
<dbReference type="InterPro" id="IPR005197">
    <property type="entry name" value="Glyco_hydro_71"/>
</dbReference>
<accession>A0A9W8MXR7</accession>
<feature type="domain" description="WSC" evidence="4">
    <location>
        <begin position="492"/>
        <end position="582"/>
    </location>
</feature>
<dbReference type="GO" id="GO:0051118">
    <property type="term" value="F:glucan endo-1,3-alpha-glucosidase activity"/>
    <property type="evidence" value="ECO:0007669"/>
    <property type="project" value="InterPro"/>
</dbReference>
<dbReference type="SMART" id="SM00321">
    <property type="entry name" value="WSC"/>
    <property type="match status" value="3"/>
</dbReference>
<feature type="region of interest" description="Disordered" evidence="2">
    <location>
        <begin position="455"/>
        <end position="488"/>
    </location>
</feature>